<dbReference type="PANTHER" id="PTHR43685:SF2">
    <property type="entry name" value="GLYCOSYLTRANSFERASE 2-LIKE DOMAIN-CONTAINING PROTEIN"/>
    <property type="match status" value="1"/>
</dbReference>
<organism evidence="2 3">
    <name type="scientific">Candidatus Nitrospira neomarina</name>
    <dbReference type="NCBI Taxonomy" id="3020899"/>
    <lineage>
        <taxon>Bacteria</taxon>
        <taxon>Pseudomonadati</taxon>
        <taxon>Nitrospirota</taxon>
        <taxon>Nitrospiria</taxon>
        <taxon>Nitrospirales</taxon>
        <taxon>Nitrospiraceae</taxon>
        <taxon>Nitrospira</taxon>
    </lineage>
</organism>
<dbReference type="SUPFAM" id="SSF53448">
    <property type="entry name" value="Nucleotide-diphospho-sugar transferases"/>
    <property type="match status" value="1"/>
</dbReference>
<dbReference type="Proteomes" id="UP001302494">
    <property type="component" value="Chromosome"/>
</dbReference>
<protein>
    <submittedName>
        <fullName evidence="2">Glycosyltransferase family 2 protein</fullName>
    </submittedName>
</protein>
<feature type="domain" description="Glycosyltransferase 2-like" evidence="1">
    <location>
        <begin position="9"/>
        <end position="118"/>
    </location>
</feature>
<dbReference type="PANTHER" id="PTHR43685">
    <property type="entry name" value="GLYCOSYLTRANSFERASE"/>
    <property type="match status" value="1"/>
</dbReference>
<accession>A0AA96GIS8</accession>
<evidence type="ECO:0000313" key="3">
    <source>
        <dbReference type="Proteomes" id="UP001302494"/>
    </source>
</evidence>
<proteinExistence type="predicted"/>
<dbReference type="InterPro" id="IPR001173">
    <property type="entry name" value="Glyco_trans_2-like"/>
</dbReference>
<dbReference type="InterPro" id="IPR029044">
    <property type="entry name" value="Nucleotide-diphossugar_trans"/>
</dbReference>
<name>A0AA96GIS8_9BACT</name>
<evidence type="ECO:0000259" key="1">
    <source>
        <dbReference type="Pfam" id="PF00535"/>
    </source>
</evidence>
<dbReference type="CDD" id="cd00761">
    <property type="entry name" value="Glyco_tranf_GTA_type"/>
    <property type="match status" value="1"/>
</dbReference>
<reference evidence="2 3" key="1">
    <citation type="submission" date="2023-01" db="EMBL/GenBank/DDBJ databases">
        <title>Cultivation and genomic characterization of new, ubiquitous marine nitrite-oxidizing bacteria from the Nitrospirales.</title>
        <authorList>
            <person name="Mueller A.J."/>
            <person name="Daebeler A."/>
            <person name="Herbold C.W."/>
            <person name="Kirkegaard R.H."/>
            <person name="Daims H."/>
        </authorList>
    </citation>
    <scope>NUCLEOTIDE SEQUENCE [LARGE SCALE GENOMIC DNA]</scope>
    <source>
        <strain evidence="2 3">DK</strain>
    </source>
</reference>
<sequence>MPEVVPLISCVIPTRHRPDLVVRAVRSALGQTHEAFEVIVVVDGPDDLTVESLGEIKDSRLRVKVLPHTHGSAEARNEGVKEARGQWVAFLDDDDEWLSQKLLSQLRVAEQSPHRYPIIGCRLIVRHEMGDLVWPTRLPKPNEPMSEYLFFRTKIFGGEGNLQTSTIFTATALLKIVPFRKESQRHDDIDWVLRATRRHDVGVQFVPGSSPLAIWHKDDNRSTVSSKTDWRFSLAWINQNKDLVTKRAYASFLMTWLSANAVKEGNRLESLLLLRHAYQHGKLSVLNVVLFWGIWLMPHKLRARMVTLFSGKRAFNPGLPPDQA</sequence>
<dbReference type="Pfam" id="PF00535">
    <property type="entry name" value="Glycos_transf_2"/>
    <property type="match status" value="1"/>
</dbReference>
<dbReference type="Gene3D" id="3.90.550.10">
    <property type="entry name" value="Spore Coat Polysaccharide Biosynthesis Protein SpsA, Chain A"/>
    <property type="match status" value="1"/>
</dbReference>
<dbReference type="AlphaFoldDB" id="A0AA96GIS8"/>
<gene>
    <name evidence="2" type="ORF">PQG83_15260</name>
</gene>
<evidence type="ECO:0000313" key="2">
    <source>
        <dbReference type="EMBL" id="WNM61105.1"/>
    </source>
</evidence>
<keyword evidence="3" id="KW-1185">Reference proteome</keyword>
<dbReference type="InterPro" id="IPR050834">
    <property type="entry name" value="Glycosyltransf_2"/>
</dbReference>
<dbReference type="EMBL" id="CP116968">
    <property type="protein sequence ID" value="WNM61105.1"/>
    <property type="molecule type" value="Genomic_DNA"/>
</dbReference>
<dbReference type="RefSeq" id="WP_312742791.1">
    <property type="nucleotide sequence ID" value="NZ_CP116968.1"/>
</dbReference>
<dbReference type="KEGG" id="nneo:PQG83_15260"/>